<proteinExistence type="predicted"/>
<evidence type="ECO:0000313" key="1">
    <source>
        <dbReference type="EMBL" id="MCI97945.1"/>
    </source>
</evidence>
<comment type="caution">
    <text evidence="1">The sequence shown here is derived from an EMBL/GenBank/DDBJ whole genome shotgun (WGS) entry which is preliminary data.</text>
</comment>
<feature type="non-terminal residue" evidence="1">
    <location>
        <position position="1"/>
    </location>
</feature>
<accession>A0A392WJ92</accession>
<protein>
    <submittedName>
        <fullName evidence="1">Uncharacterized protein</fullName>
    </submittedName>
</protein>
<name>A0A392WJ92_9FABA</name>
<organism evidence="1 2">
    <name type="scientific">Trifolium medium</name>
    <dbReference type="NCBI Taxonomy" id="97028"/>
    <lineage>
        <taxon>Eukaryota</taxon>
        <taxon>Viridiplantae</taxon>
        <taxon>Streptophyta</taxon>
        <taxon>Embryophyta</taxon>
        <taxon>Tracheophyta</taxon>
        <taxon>Spermatophyta</taxon>
        <taxon>Magnoliopsida</taxon>
        <taxon>eudicotyledons</taxon>
        <taxon>Gunneridae</taxon>
        <taxon>Pentapetalae</taxon>
        <taxon>rosids</taxon>
        <taxon>fabids</taxon>
        <taxon>Fabales</taxon>
        <taxon>Fabaceae</taxon>
        <taxon>Papilionoideae</taxon>
        <taxon>50 kb inversion clade</taxon>
        <taxon>NPAAA clade</taxon>
        <taxon>Hologalegina</taxon>
        <taxon>IRL clade</taxon>
        <taxon>Trifolieae</taxon>
        <taxon>Trifolium</taxon>
    </lineage>
</organism>
<dbReference type="AlphaFoldDB" id="A0A392WJ92"/>
<evidence type="ECO:0000313" key="2">
    <source>
        <dbReference type="Proteomes" id="UP000265520"/>
    </source>
</evidence>
<reference evidence="1 2" key="1">
    <citation type="journal article" date="2018" name="Front. Plant Sci.">
        <title>Red Clover (Trifolium pratense) and Zigzag Clover (T. medium) - A Picture of Genomic Similarities and Differences.</title>
        <authorList>
            <person name="Dluhosova J."/>
            <person name="Istvanek J."/>
            <person name="Nedelnik J."/>
            <person name="Repkova J."/>
        </authorList>
    </citation>
    <scope>NUCLEOTIDE SEQUENCE [LARGE SCALE GENOMIC DNA]</scope>
    <source>
        <strain evidence="2">cv. 10/8</strain>
        <tissue evidence="1">Leaf</tissue>
    </source>
</reference>
<keyword evidence="2" id="KW-1185">Reference proteome</keyword>
<sequence>HNDEPPVLKCLGRPDSLWWVTGPAKDATREWKPSKEPVSAR</sequence>
<dbReference type="EMBL" id="LXQA011459286">
    <property type="protein sequence ID" value="MCI97945.1"/>
    <property type="molecule type" value="Genomic_DNA"/>
</dbReference>
<dbReference type="Proteomes" id="UP000265520">
    <property type="component" value="Unassembled WGS sequence"/>
</dbReference>